<evidence type="ECO:0000256" key="10">
    <source>
        <dbReference type="SAM" id="Phobius"/>
    </source>
</evidence>
<protein>
    <recommendedName>
        <fullName evidence="2">histidine kinase</fullName>
        <ecNumber evidence="2">2.7.13.3</ecNumber>
    </recommendedName>
</protein>
<feature type="domain" description="DUF7134" evidence="12">
    <location>
        <begin position="26"/>
        <end position="159"/>
    </location>
</feature>
<evidence type="ECO:0000256" key="1">
    <source>
        <dbReference type="ARBA" id="ARBA00000085"/>
    </source>
</evidence>
<dbReference type="PANTHER" id="PTHR24421:SF10">
    <property type="entry name" value="NITRATE_NITRITE SENSOR PROTEIN NARQ"/>
    <property type="match status" value="1"/>
</dbReference>
<feature type="domain" description="Signal transduction histidine kinase subgroup 3 dimerisation and phosphoacceptor" evidence="11">
    <location>
        <begin position="197"/>
        <end position="260"/>
    </location>
</feature>
<dbReference type="AlphaFoldDB" id="A0A255GA42"/>
<evidence type="ECO:0000256" key="9">
    <source>
        <dbReference type="SAM" id="Coils"/>
    </source>
</evidence>
<keyword evidence="14" id="KW-1185">Reference proteome</keyword>
<dbReference type="Gene3D" id="1.20.5.1930">
    <property type="match status" value="1"/>
</dbReference>
<keyword evidence="7" id="KW-0067">ATP-binding</keyword>
<dbReference type="Proteomes" id="UP000215896">
    <property type="component" value="Unassembled WGS sequence"/>
</dbReference>
<feature type="transmembrane region" description="Helical" evidence="10">
    <location>
        <begin position="88"/>
        <end position="104"/>
    </location>
</feature>
<dbReference type="PANTHER" id="PTHR24421">
    <property type="entry name" value="NITRATE/NITRITE SENSOR PROTEIN NARX-RELATED"/>
    <property type="match status" value="1"/>
</dbReference>
<feature type="coiled-coil region" evidence="9">
    <location>
        <begin position="158"/>
        <end position="194"/>
    </location>
</feature>
<keyword evidence="3" id="KW-0597">Phosphoprotein</keyword>
<keyword evidence="4" id="KW-0808">Transferase</keyword>
<dbReference type="EC" id="2.7.13.3" evidence="2"/>
<dbReference type="GO" id="GO:0016020">
    <property type="term" value="C:membrane"/>
    <property type="evidence" value="ECO:0007669"/>
    <property type="project" value="InterPro"/>
</dbReference>
<evidence type="ECO:0000259" key="11">
    <source>
        <dbReference type="Pfam" id="PF07730"/>
    </source>
</evidence>
<sequence>MFRGRTSVTQGAHEDLVLFGLVVLMTLVLPGLVAVSLGFWAYATPAQAVVGVAMVVPLLLRTRHPMVMLALVTAAGIAHLFVADRPLPSLVVVPIVAYSVARLVRSRWSRVAVAIGALASIAGPITWYEPDRGWNPEIATLTVLGCGLMVLTPYIIGRRRLETAIEDKNRARAAQEAAETILAERERNRQLQETLVRQQIASELHDIVTHSVSQMVVQAEGGRAASRKRPELAAQALDEISETGREALTEIRRVVTLLRDERTPHQ</sequence>
<keyword evidence="10" id="KW-1133">Transmembrane helix</keyword>
<evidence type="ECO:0000259" key="12">
    <source>
        <dbReference type="Pfam" id="PF23539"/>
    </source>
</evidence>
<feature type="transmembrane region" description="Helical" evidence="10">
    <location>
        <begin position="39"/>
        <end position="59"/>
    </location>
</feature>
<name>A0A255GA42_9ACTN</name>
<dbReference type="Pfam" id="PF07730">
    <property type="entry name" value="HisKA_3"/>
    <property type="match status" value="1"/>
</dbReference>
<feature type="transmembrane region" description="Helical" evidence="10">
    <location>
        <begin position="134"/>
        <end position="156"/>
    </location>
</feature>
<evidence type="ECO:0000256" key="8">
    <source>
        <dbReference type="ARBA" id="ARBA00023012"/>
    </source>
</evidence>
<dbReference type="EMBL" id="NMVO01000014">
    <property type="protein sequence ID" value="OYO12759.1"/>
    <property type="molecule type" value="Genomic_DNA"/>
</dbReference>
<keyword evidence="10" id="KW-0472">Membrane</keyword>
<reference evidence="13 14" key="1">
    <citation type="submission" date="2017-07" db="EMBL/GenBank/DDBJ databases">
        <title>Draft whole genome sequences of clinical Proprionibacteriaceae strains.</title>
        <authorList>
            <person name="Bernier A.-M."/>
            <person name="Bernard K."/>
            <person name="Domingo M.-C."/>
        </authorList>
    </citation>
    <scope>NUCLEOTIDE SEQUENCE [LARGE SCALE GENOMIC DNA]</scope>
    <source>
        <strain evidence="13 14">NML 030167</strain>
    </source>
</reference>
<feature type="transmembrane region" description="Helical" evidence="10">
    <location>
        <begin position="12"/>
        <end position="33"/>
    </location>
</feature>
<dbReference type="GO" id="GO:0046983">
    <property type="term" value="F:protein dimerization activity"/>
    <property type="evidence" value="ECO:0007669"/>
    <property type="project" value="InterPro"/>
</dbReference>
<keyword evidence="9" id="KW-0175">Coiled coil</keyword>
<gene>
    <name evidence="13" type="ORF">CGZ94_12710</name>
</gene>
<evidence type="ECO:0000256" key="7">
    <source>
        <dbReference type="ARBA" id="ARBA00022840"/>
    </source>
</evidence>
<evidence type="ECO:0000256" key="2">
    <source>
        <dbReference type="ARBA" id="ARBA00012438"/>
    </source>
</evidence>
<comment type="catalytic activity">
    <reaction evidence="1">
        <text>ATP + protein L-histidine = ADP + protein N-phospho-L-histidine.</text>
        <dbReference type="EC" id="2.7.13.3"/>
    </reaction>
</comment>
<evidence type="ECO:0000313" key="13">
    <source>
        <dbReference type="EMBL" id="OYO12759.1"/>
    </source>
</evidence>
<dbReference type="InterPro" id="IPR011712">
    <property type="entry name" value="Sig_transdc_His_kin_sub3_dim/P"/>
</dbReference>
<evidence type="ECO:0000256" key="4">
    <source>
        <dbReference type="ARBA" id="ARBA00022679"/>
    </source>
</evidence>
<keyword evidence="10" id="KW-0812">Transmembrane</keyword>
<accession>A0A255GA42</accession>
<keyword evidence="8" id="KW-0902">Two-component regulatory system</keyword>
<dbReference type="Pfam" id="PF23539">
    <property type="entry name" value="DUF7134"/>
    <property type="match status" value="1"/>
</dbReference>
<dbReference type="OrthoDB" id="227596at2"/>
<dbReference type="InterPro" id="IPR055558">
    <property type="entry name" value="DUF7134"/>
</dbReference>
<dbReference type="InterPro" id="IPR050482">
    <property type="entry name" value="Sensor_HK_TwoCompSys"/>
</dbReference>
<keyword evidence="6" id="KW-0418">Kinase</keyword>
<organism evidence="13 14">
    <name type="scientific">Enemella evansiae</name>
    <dbReference type="NCBI Taxonomy" id="2016499"/>
    <lineage>
        <taxon>Bacteria</taxon>
        <taxon>Bacillati</taxon>
        <taxon>Actinomycetota</taxon>
        <taxon>Actinomycetes</taxon>
        <taxon>Propionibacteriales</taxon>
        <taxon>Propionibacteriaceae</taxon>
        <taxon>Enemella</taxon>
    </lineage>
</organism>
<dbReference type="GO" id="GO:0005524">
    <property type="term" value="F:ATP binding"/>
    <property type="evidence" value="ECO:0007669"/>
    <property type="project" value="UniProtKB-KW"/>
</dbReference>
<dbReference type="RefSeq" id="WP_094405855.1">
    <property type="nucleotide sequence ID" value="NZ_NMVN01000012.1"/>
</dbReference>
<proteinExistence type="predicted"/>
<feature type="transmembrane region" description="Helical" evidence="10">
    <location>
        <begin position="66"/>
        <end position="82"/>
    </location>
</feature>
<evidence type="ECO:0000256" key="3">
    <source>
        <dbReference type="ARBA" id="ARBA00022553"/>
    </source>
</evidence>
<comment type="caution">
    <text evidence="13">The sequence shown here is derived from an EMBL/GenBank/DDBJ whole genome shotgun (WGS) entry which is preliminary data.</text>
</comment>
<keyword evidence="5" id="KW-0547">Nucleotide-binding</keyword>
<evidence type="ECO:0000313" key="14">
    <source>
        <dbReference type="Proteomes" id="UP000215896"/>
    </source>
</evidence>
<feature type="transmembrane region" description="Helical" evidence="10">
    <location>
        <begin position="111"/>
        <end position="128"/>
    </location>
</feature>
<evidence type="ECO:0000256" key="6">
    <source>
        <dbReference type="ARBA" id="ARBA00022777"/>
    </source>
</evidence>
<dbReference type="GO" id="GO:0000155">
    <property type="term" value="F:phosphorelay sensor kinase activity"/>
    <property type="evidence" value="ECO:0007669"/>
    <property type="project" value="InterPro"/>
</dbReference>
<evidence type="ECO:0000256" key="5">
    <source>
        <dbReference type="ARBA" id="ARBA00022741"/>
    </source>
</evidence>